<keyword evidence="2" id="KW-1277">Toxin-antitoxin system</keyword>
<dbReference type="EMBL" id="FTPL01000003">
    <property type="protein sequence ID" value="SIT87408.1"/>
    <property type="molecule type" value="Genomic_DNA"/>
</dbReference>
<organism evidence="3 4">
    <name type="scientific">Edaphobacillus lindanitolerans</name>
    <dbReference type="NCBI Taxonomy" id="550447"/>
    <lineage>
        <taxon>Bacteria</taxon>
        <taxon>Bacillati</taxon>
        <taxon>Bacillota</taxon>
        <taxon>Bacilli</taxon>
        <taxon>Bacillales</taxon>
        <taxon>Bacillaceae</taxon>
        <taxon>Edaphobacillus</taxon>
    </lineage>
</organism>
<comment type="similarity">
    <text evidence="1">Belongs to the PemK/MazF family.</text>
</comment>
<gene>
    <name evidence="3" type="ORF">SAMN05428946_2087</name>
</gene>
<dbReference type="RefSeq" id="WP_076758735.1">
    <property type="nucleotide sequence ID" value="NZ_FTPL01000003.1"/>
</dbReference>
<dbReference type="GO" id="GO:0004521">
    <property type="term" value="F:RNA endonuclease activity"/>
    <property type="evidence" value="ECO:0007669"/>
    <property type="project" value="TreeGrafter"/>
</dbReference>
<name>A0A1U7PL97_9BACI</name>
<reference evidence="4" key="1">
    <citation type="submission" date="2017-01" db="EMBL/GenBank/DDBJ databases">
        <authorList>
            <person name="Varghese N."/>
            <person name="Submissions S."/>
        </authorList>
    </citation>
    <scope>NUCLEOTIDE SEQUENCE [LARGE SCALE GENOMIC DNA]</scope>
    <source>
        <strain evidence="4">MNA4</strain>
    </source>
</reference>
<dbReference type="Proteomes" id="UP000187550">
    <property type="component" value="Unassembled WGS sequence"/>
</dbReference>
<accession>A0A1U7PL97</accession>
<dbReference type="PANTHER" id="PTHR33988">
    <property type="entry name" value="ENDORIBONUCLEASE MAZF-RELATED"/>
    <property type="match status" value="1"/>
</dbReference>
<keyword evidence="4" id="KW-1185">Reference proteome</keyword>
<evidence type="ECO:0000256" key="1">
    <source>
        <dbReference type="ARBA" id="ARBA00007521"/>
    </source>
</evidence>
<protein>
    <submittedName>
        <fullName evidence="3">mRNA interferase MazF</fullName>
    </submittedName>
</protein>
<dbReference type="STRING" id="550447.SAMN05428946_2087"/>
<dbReference type="Gene3D" id="2.30.30.110">
    <property type="match status" value="1"/>
</dbReference>
<dbReference type="OrthoDB" id="9808744at2"/>
<dbReference type="Pfam" id="PF02452">
    <property type="entry name" value="PemK_toxin"/>
    <property type="match status" value="1"/>
</dbReference>
<proteinExistence type="inferred from homology"/>
<dbReference type="InterPro" id="IPR011067">
    <property type="entry name" value="Plasmid_toxin/cell-grow_inhib"/>
</dbReference>
<evidence type="ECO:0000313" key="3">
    <source>
        <dbReference type="EMBL" id="SIT87408.1"/>
    </source>
</evidence>
<dbReference type="PANTHER" id="PTHR33988:SF3">
    <property type="entry name" value="ENDORIBONUCLEASE TOXIN CHPB-RELATED"/>
    <property type="match status" value="1"/>
</dbReference>
<dbReference type="AlphaFoldDB" id="A0A1U7PL97"/>
<evidence type="ECO:0000256" key="2">
    <source>
        <dbReference type="ARBA" id="ARBA00022649"/>
    </source>
</evidence>
<dbReference type="InterPro" id="IPR003477">
    <property type="entry name" value="PemK-like"/>
</dbReference>
<sequence length="114" mass="12525">MSATPRCGDLVTLDFSPQAGHEQAGRRPGIVLSPDNFNEVTGFAVVCPITNQKKGYPFEVELPPGLNVEGVILADQFKSLDWHSRKGQTVDQAPIEIVETCMKLIHKILELPEV</sequence>
<dbReference type="GO" id="GO:0016075">
    <property type="term" value="P:rRNA catabolic process"/>
    <property type="evidence" value="ECO:0007669"/>
    <property type="project" value="TreeGrafter"/>
</dbReference>
<evidence type="ECO:0000313" key="4">
    <source>
        <dbReference type="Proteomes" id="UP000187550"/>
    </source>
</evidence>
<dbReference type="SUPFAM" id="SSF50118">
    <property type="entry name" value="Cell growth inhibitor/plasmid maintenance toxic component"/>
    <property type="match status" value="1"/>
</dbReference>
<dbReference type="GO" id="GO:0003677">
    <property type="term" value="F:DNA binding"/>
    <property type="evidence" value="ECO:0007669"/>
    <property type="project" value="InterPro"/>
</dbReference>
<dbReference type="GO" id="GO:0006402">
    <property type="term" value="P:mRNA catabolic process"/>
    <property type="evidence" value="ECO:0007669"/>
    <property type="project" value="TreeGrafter"/>
</dbReference>